<gene>
    <name evidence="2" type="ORF">QBC34DRAFT_304574</name>
</gene>
<proteinExistence type="predicted"/>
<evidence type="ECO:0000313" key="3">
    <source>
        <dbReference type="Proteomes" id="UP001321760"/>
    </source>
</evidence>
<comment type="caution">
    <text evidence="2">The sequence shown here is derived from an EMBL/GenBank/DDBJ whole genome shotgun (WGS) entry which is preliminary data.</text>
</comment>
<reference evidence="2" key="1">
    <citation type="journal article" date="2023" name="Mol. Phylogenet. Evol.">
        <title>Genome-scale phylogeny and comparative genomics of the fungal order Sordariales.</title>
        <authorList>
            <person name="Hensen N."/>
            <person name="Bonometti L."/>
            <person name="Westerberg I."/>
            <person name="Brannstrom I.O."/>
            <person name="Guillou S."/>
            <person name="Cros-Aarteil S."/>
            <person name="Calhoun S."/>
            <person name="Haridas S."/>
            <person name="Kuo A."/>
            <person name="Mondo S."/>
            <person name="Pangilinan J."/>
            <person name="Riley R."/>
            <person name="LaButti K."/>
            <person name="Andreopoulos B."/>
            <person name="Lipzen A."/>
            <person name="Chen C."/>
            <person name="Yan M."/>
            <person name="Daum C."/>
            <person name="Ng V."/>
            <person name="Clum A."/>
            <person name="Steindorff A."/>
            <person name="Ohm R.A."/>
            <person name="Martin F."/>
            <person name="Silar P."/>
            <person name="Natvig D.O."/>
            <person name="Lalanne C."/>
            <person name="Gautier V."/>
            <person name="Ament-Velasquez S.L."/>
            <person name="Kruys A."/>
            <person name="Hutchinson M.I."/>
            <person name="Powell A.J."/>
            <person name="Barry K."/>
            <person name="Miller A.N."/>
            <person name="Grigoriev I.V."/>
            <person name="Debuchy R."/>
            <person name="Gladieux P."/>
            <person name="Hiltunen Thoren M."/>
            <person name="Johannesson H."/>
        </authorList>
    </citation>
    <scope>NUCLEOTIDE SEQUENCE</scope>
    <source>
        <strain evidence="2">PSN243</strain>
    </source>
</reference>
<sequence>MKIALTLSLLSLPITVYSAVGGRCSSFWRNTGCICLDRTVCERTWGGVSIQGTAPDWPCPDDPGNIWGCQISPCRGSQGNSCQWRDRCVIPVAGEPAICPGGRDFLCCYLTNDG</sequence>
<feature type="chain" id="PRO_5043586411" evidence="1">
    <location>
        <begin position="19"/>
        <end position="114"/>
    </location>
</feature>
<organism evidence="2 3">
    <name type="scientific">Podospora aff. communis PSN243</name>
    <dbReference type="NCBI Taxonomy" id="3040156"/>
    <lineage>
        <taxon>Eukaryota</taxon>
        <taxon>Fungi</taxon>
        <taxon>Dikarya</taxon>
        <taxon>Ascomycota</taxon>
        <taxon>Pezizomycotina</taxon>
        <taxon>Sordariomycetes</taxon>
        <taxon>Sordariomycetidae</taxon>
        <taxon>Sordariales</taxon>
        <taxon>Podosporaceae</taxon>
        <taxon>Podospora</taxon>
    </lineage>
</organism>
<reference evidence="2" key="2">
    <citation type="submission" date="2023-05" db="EMBL/GenBank/DDBJ databases">
        <authorList>
            <consortium name="Lawrence Berkeley National Laboratory"/>
            <person name="Steindorff A."/>
            <person name="Hensen N."/>
            <person name="Bonometti L."/>
            <person name="Westerberg I."/>
            <person name="Brannstrom I.O."/>
            <person name="Guillou S."/>
            <person name="Cros-Aarteil S."/>
            <person name="Calhoun S."/>
            <person name="Haridas S."/>
            <person name="Kuo A."/>
            <person name="Mondo S."/>
            <person name="Pangilinan J."/>
            <person name="Riley R."/>
            <person name="Labutti K."/>
            <person name="Andreopoulos B."/>
            <person name="Lipzen A."/>
            <person name="Chen C."/>
            <person name="Yanf M."/>
            <person name="Daum C."/>
            <person name="Ng V."/>
            <person name="Clum A."/>
            <person name="Ohm R."/>
            <person name="Martin F."/>
            <person name="Silar P."/>
            <person name="Natvig D."/>
            <person name="Lalanne C."/>
            <person name="Gautier V."/>
            <person name="Ament-Velasquez S.L."/>
            <person name="Kruys A."/>
            <person name="Hutchinson M.I."/>
            <person name="Powell A.J."/>
            <person name="Barry K."/>
            <person name="Miller A.N."/>
            <person name="Grigoriev I.V."/>
            <person name="Debuchy R."/>
            <person name="Gladieux P."/>
            <person name="Thoren M.H."/>
            <person name="Johannesson H."/>
        </authorList>
    </citation>
    <scope>NUCLEOTIDE SEQUENCE</scope>
    <source>
        <strain evidence="2">PSN243</strain>
    </source>
</reference>
<evidence type="ECO:0000313" key="2">
    <source>
        <dbReference type="EMBL" id="KAK4446711.1"/>
    </source>
</evidence>
<accession>A0AAV9GE38</accession>
<dbReference type="EMBL" id="MU865955">
    <property type="protein sequence ID" value="KAK4446711.1"/>
    <property type="molecule type" value="Genomic_DNA"/>
</dbReference>
<protein>
    <submittedName>
        <fullName evidence="2">Uncharacterized protein</fullName>
    </submittedName>
</protein>
<keyword evidence="3" id="KW-1185">Reference proteome</keyword>
<evidence type="ECO:0000256" key="1">
    <source>
        <dbReference type="SAM" id="SignalP"/>
    </source>
</evidence>
<feature type="signal peptide" evidence="1">
    <location>
        <begin position="1"/>
        <end position="18"/>
    </location>
</feature>
<dbReference type="Proteomes" id="UP001321760">
    <property type="component" value="Unassembled WGS sequence"/>
</dbReference>
<name>A0AAV9GE38_9PEZI</name>
<keyword evidence="1" id="KW-0732">Signal</keyword>
<dbReference type="AlphaFoldDB" id="A0AAV9GE38"/>